<dbReference type="RefSeq" id="WP_204007541.1">
    <property type="nucleotide sequence ID" value="NZ_BOPG01000075.1"/>
</dbReference>
<accession>A0A8J3ZDT1</accession>
<dbReference type="EMBL" id="BOPG01000075">
    <property type="protein sequence ID" value="GIJ62114.1"/>
    <property type="molecule type" value="Genomic_DNA"/>
</dbReference>
<comment type="caution">
    <text evidence="1">The sequence shown here is derived from an EMBL/GenBank/DDBJ whole genome shotgun (WGS) entry which is preliminary data.</text>
</comment>
<evidence type="ECO:0008006" key="3">
    <source>
        <dbReference type="Google" id="ProtNLM"/>
    </source>
</evidence>
<gene>
    <name evidence="1" type="ORF">Vau01_096300</name>
</gene>
<dbReference type="InterPro" id="IPR001646">
    <property type="entry name" value="5peptide_repeat"/>
</dbReference>
<dbReference type="PANTHER" id="PTHR14136">
    <property type="entry name" value="BTB_POZ DOMAIN-CONTAINING PROTEIN KCTD9"/>
    <property type="match status" value="1"/>
</dbReference>
<dbReference type="Proteomes" id="UP000612585">
    <property type="component" value="Unassembled WGS sequence"/>
</dbReference>
<evidence type="ECO:0000313" key="2">
    <source>
        <dbReference type="Proteomes" id="UP000612585"/>
    </source>
</evidence>
<sequence length="227" mass="24875">MDTQTVGDLKILTPDLDPRDLDHTADPPADELMESLVDGADWAGLQLDTPRLRLSHLIRVNLAGATWQRPTVYGCRFELVDLSGARLEGATLERCEFIGCRLTGLQLSDTTLKNVIFDNCRLDYASLTQVRSTGPTALLESNLDHATITRCQLGQLVISRCRFDEVELHDCDLRGADLRGTDLSTVTGISNLRGTVVTASQIDELAATLTRELTLTVRALGDDRGQP</sequence>
<dbReference type="InterPro" id="IPR051082">
    <property type="entry name" value="Pentapeptide-BTB/POZ_domain"/>
</dbReference>
<evidence type="ECO:0000313" key="1">
    <source>
        <dbReference type="EMBL" id="GIJ62114.1"/>
    </source>
</evidence>
<keyword evidence="2" id="KW-1185">Reference proteome</keyword>
<dbReference type="Pfam" id="PF13599">
    <property type="entry name" value="Pentapeptide_4"/>
    <property type="match status" value="1"/>
</dbReference>
<reference evidence="1" key="1">
    <citation type="submission" date="2021-01" db="EMBL/GenBank/DDBJ databases">
        <title>Whole genome shotgun sequence of Virgisporangium aurantiacum NBRC 16421.</title>
        <authorList>
            <person name="Komaki H."/>
            <person name="Tamura T."/>
        </authorList>
    </citation>
    <scope>NUCLEOTIDE SEQUENCE</scope>
    <source>
        <strain evidence="1">NBRC 16421</strain>
    </source>
</reference>
<dbReference type="SUPFAM" id="SSF141571">
    <property type="entry name" value="Pentapeptide repeat-like"/>
    <property type="match status" value="1"/>
</dbReference>
<protein>
    <recommendedName>
        <fullName evidence="3">Pentapeptide repeat-containing protein</fullName>
    </recommendedName>
</protein>
<dbReference type="Pfam" id="PF00805">
    <property type="entry name" value="Pentapeptide"/>
    <property type="match status" value="1"/>
</dbReference>
<dbReference type="PANTHER" id="PTHR14136:SF17">
    <property type="entry name" value="BTB_POZ DOMAIN-CONTAINING PROTEIN KCTD9"/>
    <property type="match status" value="1"/>
</dbReference>
<dbReference type="Gene3D" id="2.160.20.80">
    <property type="entry name" value="E3 ubiquitin-protein ligase SopA"/>
    <property type="match status" value="1"/>
</dbReference>
<name>A0A8J3ZDT1_9ACTN</name>
<proteinExistence type="predicted"/>
<organism evidence="1 2">
    <name type="scientific">Virgisporangium aurantiacum</name>
    <dbReference type="NCBI Taxonomy" id="175570"/>
    <lineage>
        <taxon>Bacteria</taxon>
        <taxon>Bacillati</taxon>
        <taxon>Actinomycetota</taxon>
        <taxon>Actinomycetes</taxon>
        <taxon>Micromonosporales</taxon>
        <taxon>Micromonosporaceae</taxon>
        <taxon>Virgisporangium</taxon>
    </lineage>
</organism>
<dbReference type="AlphaFoldDB" id="A0A8J3ZDT1"/>